<feature type="compositionally biased region" description="Pro residues" evidence="1">
    <location>
        <begin position="1"/>
        <end position="17"/>
    </location>
</feature>
<dbReference type="Proteomes" id="UP001642484">
    <property type="component" value="Unassembled WGS sequence"/>
</dbReference>
<dbReference type="InterPro" id="IPR027450">
    <property type="entry name" value="AlkB-like"/>
</dbReference>
<reference evidence="3 4" key="1">
    <citation type="submission" date="2024-02" db="EMBL/GenBank/DDBJ databases">
        <authorList>
            <person name="Chen Y."/>
            <person name="Shah S."/>
            <person name="Dougan E. K."/>
            <person name="Thang M."/>
            <person name="Chan C."/>
        </authorList>
    </citation>
    <scope>NUCLEOTIDE SEQUENCE [LARGE SCALE GENOMIC DNA]</scope>
</reference>
<dbReference type="PANTHER" id="PTHR31212:SF4">
    <property type="entry name" value="ALPHA-KETOGLUTARATE-DEPENDENT DIOXYGENASE ALKB HOMOLOG 3"/>
    <property type="match status" value="1"/>
</dbReference>
<sequence length="597" mass="67016">MTSLYPPLPAPAAPVLPGPQAAGTQRAQSQAEDQNRQRLLLSCHLQDLLSAGTSEPVRRPLVTEKTHDAREPITPGLVLDARQSTRFAERSVRDPAERKASLRRVAPHLWEATQRTEPPLKEQPLLLLGDFHSAPKDVGAPGTSCRVVLWDESRRCFASHWPGALPPDFCSHSFDALMTHGPWEPLHSKKGQVTRETCWYVRKGCRCDYTYGIARVRAKRKQTQAFRAAMEILLEEVMRRVCPSLPKEAWPNCANLNLYTEAWQSVGWHADDESLFMGKDRDCPILSVSLGARREFWLALRHQGNCMDPQLKSIVEIDLHNGDILSMEGLCQKHCVHFVPCDVRNIESTSHDSVRARINVTWRWIREHKQRCRRLGLASCGIVFSTRSSGPQHVEGTEQFFFESSGPPRDEQFFVHAWAGQCAMAWKLCDGCDHDAWRGGRNCVKHQNQWLCRLCYEHALSGAPPHQKVPRDRRRPRRPGLAVIEARAAAEEADNMHDKFQFLPQEFNNTGASRPDALQQLNPLSAAFFVPSYPQVVVTPMQIQQMQVLAELSRLADGRPGVSSSMAPAYQALAAGSFGATSSPTKVSYYPVPAPLQ</sequence>
<dbReference type="EMBL" id="CAXAMN010025783">
    <property type="protein sequence ID" value="CAK9097860.1"/>
    <property type="molecule type" value="Genomic_DNA"/>
</dbReference>
<dbReference type="PANTHER" id="PTHR31212">
    <property type="entry name" value="ALPHA-KETOGLUTARATE-DEPENDENT DIOXYGENASE ALKB HOMOLOG 3"/>
    <property type="match status" value="1"/>
</dbReference>
<dbReference type="SUPFAM" id="SSF51197">
    <property type="entry name" value="Clavaminate synthase-like"/>
    <property type="match status" value="1"/>
</dbReference>
<evidence type="ECO:0000313" key="4">
    <source>
        <dbReference type="Proteomes" id="UP001642484"/>
    </source>
</evidence>
<feature type="region of interest" description="Disordered" evidence="1">
    <location>
        <begin position="1"/>
        <end position="35"/>
    </location>
</feature>
<dbReference type="InterPro" id="IPR032854">
    <property type="entry name" value="ALKBH3"/>
</dbReference>
<dbReference type="Gene3D" id="2.60.120.590">
    <property type="entry name" value="Alpha-ketoglutarate-dependent dioxygenase AlkB-like"/>
    <property type="match status" value="1"/>
</dbReference>
<dbReference type="InterPro" id="IPR037151">
    <property type="entry name" value="AlkB-like_sf"/>
</dbReference>
<proteinExistence type="predicted"/>
<name>A0ABP0RBA8_9DINO</name>
<dbReference type="InterPro" id="IPR005123">
    <property type="entry name" value="Oxoglu/Fe-dep_dioxygenase_dom"/>
</dbReference>
<dbReference type="Pfam" id="PF13532">
    <property type="entry name" value="2OG-FeII_Oxy_2"/>
    <property type="match status" value="1"/>
</dbReference>
<evidence type="ECO:0000256" key="1">
    <source>
        <dbReference type="SAM" id="MobiDB-lite"/>
    </source>
</evidence>
<feature type="domain" description="Fe2OG dioxygenase" evidence="2">
    <location>
        <begin position="250"/>
        <end position="366"/>
    </location>
</feature>
<keyword evidence="4" id="KW-1185">Reference proteome</keyword>
<accession>A0ABP0RBA8</accession>
<protein>
    <recommendedName>
        <fullName evidence="2">Fe2OG dioxygenase domain-containing protein</fullName>
    </recommendedName>
</protein>
<organism evidence="3 4">
    <name type="scientific">Durusdinium trenchii</name>
    <dbReference type="NCBI Taxonomy" id="1381693"/>
    <lineage>
        <taxon>Eukaryota</taxon>
        <taxon>Sar</taxon>
        <taxon>Alveolata</taxon>
        <taxon>Dinophyceae</taxon>
        <taxon>Suessiales</taxon>
        <taxon>Symbiodiniaceae</taxon>
        <taxon>Durusdinium</taxon>
    </lineage>
</organism>
<evidence type="ECO:0000313" key="3">
    <source>
        <dbReference type="EMBL" id="CAK9097860.1"/>
    </source>
</evidence>
<evidence type="ECO:0000259" key="2">
    <source>
        <dbReference type="PROSITE" id="PS51471"/>
    </source>
</evidence>
<dbReference type="PROSITE" id="PS51471">
    <property type="entry name" value="FE2OG_OXY"/>
    <property type="match status" value="1"/>
</dbReference>
<gene>
    <name evidence="3" type="ORF">CCMP2556_LOCUS46409</name>
</gene>
<comment type="caution">
    <text evidence="3">The sequence shown here is derived from an EMBL/GenBank/DDBJ whole genome shotgun (WGS) entry which is preliminary data.</text>
</comment>